<name>A0ABV9T237_9BACT</name>
<feature type="domain" description="AAA+ ATPase" evidence="4">
    <location>
        <begin position="96"/>
        <end position="229"/>
    </location>
</feature>
<dbReference type="PANTHER" id="PTHR30050:SF4">
    <property type="entry name" value="ATP-BINDING PROTEIN RV3427C IN INSERTION SEQUENCE-RELATED"/>
    <property type="match status" value="1"/>
</dbReference>
<evidence type="ECO:0000256" key="2">
    <source>
        <dbReference type="ARBA" id="ARBA00022741"/>
    </source>
</evidence>
<dbReference type="Proteomes" id="UP001595818">
    <property type="component" value="Unassembled WGS sequence"/>
</dbReference>
<dbReference type="RefSeq" id="WP_377065115.1">
    <property type="nucleotide sequence ID" value="NZ_JBHSJJ010000006.1"/>
</dbReference>
<evidence type="ECO:0000313" key="5">
    <source>
        <dbReference type="EMBL" id="MFC4872591.1"/>
    </source>
</evidence>
<dbReference type="InterPro" id="IPR027417">
    <property type="entry name" value="P-loop_NTPase"/>
</dbReference>
<comment type="caution">
    <text evidence="5">The sequence shown here is derived from an EMBL/GenBank/DDBJ whole genome shotgun (WGS) entry which is preliminary data.</text>
</comment>
<dbReference type="PIRSF" id="PIRSF003073">
    <property type="entry name" value="DNAC_TnpB_IstB"/>
    <property type="match status" value="1"/>
</dbReference>
<accession>A0ABV9T237</accession>
<dbReference type="PANTHER" id="PTHR30050">
    <property type="entry name" value="CHROMOSOMAL REPLICATION INITIATOR PROTEIN DNAA"/>
    <property type="match status" value="1"/>
</dbReference>
<sequence>MNQIETKMGNLRLHGMSRTWEALKETRRLHELNLQEGMEILLQAEEEERTNRRFKRLSANAGFRYRASIEELRLDPSRGVDKNLITALATGEYIAQGTAVLISGSTGCGKSFLSSALGHQACLQGYKVAYFNTQKLMLKAKLVRLEGSSIRFFDKLAKADLLILDDFGLTHLDKQQEMDFMEMIEDRHGKRSTIIVSQLPVGSWYDVFTEETVADAVLDRLVHGSYRIEIKGESLRKKQ</sequence>
<dbReference type="NCBIfam" id="NF038214">
    <property type="entry name" value="IS21_help_AAA"/>
    <property type="match status" value="1"/>
</dbReference>
<keyword evidence="6" id="KW-1185">Reference proteome</keyword>
<keyword evidence="2" id="KW-0547">Nucleotide-binding</keyword>
<dbReference type="InterPro" id="IPR002611">
    <property type="entry name" value="IstB_ATP-bd"/>
</dbReference>
<dbReference type="Pfam" id="PF01695">
    <property type="entry name" value="IstB_IS21"/>
    <property type="match status" value="1"/>
</dbReference>
<keyword evidence="3" id="KW-0067">ATP-binding</keyword>
<dbReference type="CDD" id="cd00009">
    <property type="entry name" value="AAA"/>
    <property type="match status" value="1"/>
</dbReference>
<evidence type="ECO:0000259" key="4">
    <source>
        <dbReference type="SMART" id="SM00382"/>
    </source>
</evidence>
<reference evidence="6" key="1">
    <citation type="journal article" date="2019" name="Int. J. Syst. Evol. Microbiol.">
        <title>The Global Catalogue of Microorganisms (GCM) 10K type strain sequencing project: providing services to taxonomists for standard genome sequencing and annotation.</title>
        <authorList>
            <consortium name="The Broad Institute Genomics Platform"/>
            <consortium name="The Broad Institute Genome Sequencing Center for Infectious Disease"/>
            <person name="Wu L."/>
            <person name="Ma J."/>
        </authorList>
    </citation>
    <scope>NUCLEOTIDE SEQUENCE [LARGE SCALE GENOMIC DNA]</scope>
    <source>
        <strain evidence="6">CGMCC 4.7466</strain>
    </source>
</reference>
<gene>
    <name evidence="5" type="primary">istB</name>
    <name evidence="5" type="ORF">ACFPFU_12920</name>
</gene>
<dbReference type="InterPro" id="IPR047661">
    <property type="entry name" value="IstB"/>
</dbReference>
<organism evidence="5 6">
    <name type="scientific">Negadavirga shengliensis</name>
    <dbReference type="NCBI Taxonomy" id="1389218"/>
    <lineage>
        <taxon>Bacteria</taxon>
        <taxon>Pseudomonadati</taxon>
        <taxon>Bacteroidota</taxon>
        <taxon>Cytophagia</taxon>
        <taxon>Cytophagales</taxon>
        <taxon>Cyclobacteriaceae</taxon>
        <taxon>Negadavirga</taxon>
    </lineage>
</organism>
<dbReference type="InterPro" id="IPR003593">
    <property type="entry name" value="AAA+_ATPase"/>
</dbReference>
<proteinExistence type="inferred from homology"/>
<evidence type="ECO:0000313" key="6">
    <source>
        <dbReference type="Proteomes" id="UP001595818"/>
    </source>
</evidence>
<protein>
    <submittedName>
        <fullName evidence="5">IS21-like element helper ATPase IstB</fullName>
    </submittedName>
</protein>
<dbReference type="SUPFAM" id="SSF52540">
    <property type="entry name" value="P-loop containing nucleoside triphosphate hydrolases"/>
    <property type="match status" value="1"/>
</dbReference>
<dbReference type="SMART" id="SM00382">
    <property type="entry name" value="AAA"/>
    <property type="match status" value="1"/>
</dbReference>
<dbReference type="Gene3D" id="3.40.50.300">
    <property type="entry name" value="P-loop containing nucleotide triphosphate hydrolases"/>
    <property type="match status" value="1"/>
</dbReference>
<comment type="similarity">
    <text evidence="1">Belongs to the IS21/IS1162 putative ATP-binding protein family.</text>
</comment>
<dbReference type="EMBL" id="JBHSJJ010000006">
    <property type="protein sequence ID" value="MFC4872591.1"/>
    <property type="molecule type" value="Genomic_DNA"/>
</dbReference>
<evidence type="ECO:0000256" key="3">
    <source>
        <dbReference type="ARBA" id="ARBA00022840"/>
    </source>
</evidence>
<dbReference type="InterPro" id="IPR028350">
    <property type="entry name" value="DNAC/IstB-like"/>
</dbReference>
<evidence type="ECO:0000256" key="1">
    <source>
        <dbReference type="ARBA" id="ARBA00008059"/>
    </source>
</evidence>